<dbReference type="VEuPathDB" id="PlasmoDB:PVP01_1000300"/>
<evidence type="ECO:0000313" key="2">
    <source>
        <dbReference type="Proteomes" id="UP000305196"/>
    </source>
</evidence>
<dbReference type="InterPro" id="IPR008780">
    <property type="entry name" value="Plasmodium_Vir"/>
</dbReference>
<proteinExistence type="predicted"/>
<dbReference type="EMBL" id="LT615265">
    <property type="protein sequence ID" value="SCO73012.1"/>
    <property type="molecule type" value="Genomic_DNA"/>
</dbReference>
<gene>
    <name evidence="1" type="ORF">PVC01_100008300</name>
</gene>
<sequence length="320" mass="37107">MSEIKNVWEIYEDFEKNVSDDVNSSIFYDPTCTVILKPKKDYYPKYKEFCMKLVKNLGAHSTDPKKNRPNTARCKHLYYWLYYLIMKHKIPDDIIKEIFQKSKDIVDADGNENMCSYNKYSEFLDKPEEMLKINLCDDNIIKIKGILMENEHRDNCSCRKYIYDCVRMYKEMNSKYCSTSEKKNKYNITCTQLGLFKYSYDLYYKSNQDLKDIIPSLDKPSSDHYFICPSSKLDKELSAVKDEQGGSSTLPTAIGTMAGVSSVLAFLYKFTPAGNLLHSGLRGNIGSIKNTMYSDDANPLTFDRLEHSDYNSYNIGYEAT</sequence>
<protein>
    <submittedName>
        <fullName evidence="1">VIR protein</fullName>
    </submittedName>
</protein>
<organism evidence="1 2">
    <name type="scientific">Plasmodium vivax</name>
    <name type="common">malaria parasite P. vivax</name>
    <dbReference type="NCBI Taxonomy" id="5855"/>
    <lineage>
        <taxon>Eukaryota</taxon>
        <taxon>Sar</taxon>
        <taxon>Alveolata</taxon>
        <taxon>Apicomplexa</taxon>
        <taxon>Aconoidasida</taxon>
        <taxon>Haemosporida</taxon>
        <taxon>Plasmodiidae</taxon>
        <taxon>Plasmodium</taxon>
        <taxon>Plasmodium (Plasmodium)</taxon>
    </lineage>
</organism>
<accession>A0A1G4HDM5</accession>
<dbReference type="Proteomes" id="UP000305196">
    <property type="component" value="Chromosome 10"/>
</dbReference>
<dbReference type="Pfam" id="PF05795">
    <property type="entry name" value="Plasmodium_Vir"/>
    <property type="match status" value="1"/>
</dbReference>
<evidence type="ECO:0000313" key="1">
    <source>
        <dbReference type="EMBL" id="SCO73012.1"/>
    </source>
</evidence>
<dbReference type="VEuPathDB" id="PlasmoDB:PVPAM_000034200"/>
<dbReference type="AlphaFoldDB" id="A0A1G4HDM5"/>
<name>A0A1G4HDM5_PLAVI</name>
<reference evidence="1 2" key="1">
    <citation type="submission" date="2016-07" db="EMBL/GenBank/DDBJ databases">
        <authorList>
            <consortium name="Pathogen Informatics"/>
        </authorList>
    </citation>
    <scope>NUCLEOTIDE SEQUENCE [LARGE SCALE GENOMIC DNA]</scope>
</reference>
<dbReference type="VEuPathDB" id="PlasmoDB:PVW1_100010600"/>